<evidence type="ECO:0000313" key="3">
    <source>
        <dbReference type="EMBL" id="GEM84841.1"/>
    </source>
</evidence>
<feature type="region of interest" description="Disordered" evidence="1">
    <location>
        <begin position="521"/>
        <end position="549"/>
    </location>
</feature>
<evidence type="ECO:0000256" key="2">
    <source>
        <dbReference type="SAM" id="Phobius"/>
    </source>
</evidence>
<gene>
    <name evidence="3" type="ORF">MHY01S_30070</name>
</gene>
<feature type="compositionally biased region" description="Polar residues" evidence="1">
    <location>
        <begin position="533"/>
        <end position="549"/>
    </location>
</feature>
<keyword evidence="2" id="KW-0812">Transmembrane</keyword>
<dbReference type="Proteomes" id="UP000321197">
    <property type="component" value="Unassembled WGS sequence"/>
</dbReference>
<organism evidence="3 4">
    <name type="scientific">Meiothermus hypogaeus NBRC 106114</name>
    <dbReference type="NCBI Taxonomy" id="1227553"/>
    <lineage>
        <taxon>Bacteria</taxon>
        <taxon>Thermotogati</taxon>
        <taxon>Deinococcota</taxon>
        <taxon>Deinococci</taxon>
        <taxon>Thermales</taxon>
        <taxon>Thermaceae</taxon>
        <taxon>Meiothermus</taxon>
    </lineage>
</organism>
<dbReference type="SUPFAM" id="SSF160246">
    <property type="entry name" value="EspE N-terminal domain-like"/>
    <property type="match status" value="1"/>
</dbReference>
<accession>A0A511R5F2</accession>
<dbReference type="SUPFAM" id="SSF53448">
    <property type="entry name" value="Nucleotide-diphospho-sugar transferases"/>
    <property type="match status" value="1"/>
</dbReference>
<dbReference type="AlphaFoldDB" id="A0A511R5F2"/>
<evidence type="ECO:0000313" key="4">
    <source>
        <dbReference type="Proteomes" id="UP000321197"/>
    </source>
</evidence>
<sequence>MSEVWLVGLVLGILPVYTLFFWNELVFDLAYLLRFRSLKKQTLTPEELEADRPQRLAVLLPTWQDAQNIGPMLRATLGYTNYSPLHLDFFVGVYPNDPKTLEAAEALSQEFVNVHVVVCDRPGPLPRGRLLNFMYGYLERFERNNRLRFEAVALHNAHDVIHPYTFKLYSTLLRKYPAVQLPVLSLPSQSPFWKRWLEVSYAGDFAEEQLRHLPLREHLGVFVPNASSGFALRRELLPQMVSDGHIFNEQADATDFDPALRLWRIGQPVHFHLQPIWRLDDRGRIHREMIAVQQSFGPHNTIGQNKTPWTYGLGRRLLGLLLGHPPLEETRLPQPGKYLPTLLNLAQLIGFPTFIYALLAQFSGWPAANHPVVGGMLALIGAILLIRWAMRYTAVHSLYGPQVARQASWLPPGFPLRWILLGLLNKISSRATPAYMGEAHLEARRLRLGDQLLFYNDISAKQLAQAMQMQSYGIYRPRLGEILVAENFISEQTLRKRLAELRWTRMAATVAKQTQALSNPTYYPRTLHRPKSGQVNQEKNPTVLTDTMF</sequence>
<evidence type="ECO:0000256" key="1">
    <source>
        <dbReference type="SAM" id="MobiDB-lite"/>
    </source>
</evidence>
<proteinExistence type="predicted"/>
<dbReference type="InterPro" id="IPR037257">
    <property type="entry name" value="T2SS_E_N_sf"/>
</dbReference>
<protein>
    <recommendedName>
        <fullName evidence="5">Bacteriophage N4 adsorption protein B</fullName>
    </recommendedName>
</protein>
<keyword evidence="2" id="KW-0472">Membrane</keyword>
<dbReference type="EMBL" id="BJXL01000136">
    <property type="protein sequence ID" value="GEM84841.1"/>
    <property type="molecule type" value="Genomic_DNA"/>
</dbReference>
<dbReference type="OrthoDB" id="9766299at2"/>
<dbReference type="Pfam" id="PF13641">
    <property type="entry name" value="Glyco_tranf_2_3"/>
    <property type="match status" value="1"/>
</dbReference>
<evidence type="ECO:0008006" key="5">
    <source>
        <dbReference type="Google" id="ProtNLM"/>
    </source>
</evidence>
<feature type="transmembrane region" description="Helical" evidence="2">
    <location>
        <begin position="6"/>
        <end position="33"/>
    </location>
</feature>
<dbReference type="RefSeq" id="WP_119341729.1">
    <property type="nucleotide sequence ID" value="NZ_BJXL01000136.1"/>
</dbReference>
<feature type="transmembrane region" description="Helical" evidence="2">
    <location>
        <begin position="341"/>
        <end position="360"/>
    </location>
</feature>
<feature type="transmembrane region" description="Helical" evidence="2">
    <location>
        <begin position="372"/>
        <end position="390"/>
    </location>
</feature>
<reference evidence="3 4" key="1">
    <citation type="submission" date="2019-07" db="EMBL/GenBank/DDBJ databases">
        <title>Whole genome shotgun sequence of Meiothermus hypogaeus NBRC 106114.</title>
        <authorList>
            <person name="Hosoyama A."/>
            <person name="Uohara A."/>
            <person name="Ohji S."/>
            <person name="Ichikawa N."/>
        </authorList>
    </citation>
    <scope>NUCLEOTIDE SEQUENCE [LARGE SCALE GENOMIC DNA]</scope>
    <source>
        <strain evidence="3 4">NBRC 106114</strain>
    </source>
</reference>
<name>A0A511R5F2_9DEIN</name>
<keyword evidence="2" id="KW-1133">Transmembrane helix</keyword>
<dbReference type="InterPro" id="IPR029044">
    <property type="entry name" value="Nucleotide-diphossugar_trans"/>
</dbReference>
<comment type="caution">
    <text evidence="3">The sequence shown here is derived from an EMBL/GenBank/DDBJ whole genome shotgun (WGS) entry which is preliminary data.</text>
</comment>